<dbReference type="Gene3D" id="1.10.10.10">
    <property type="entry name" value="Winged helix-like DNA-binding domain superfamily/Winged helix DNA-binding domain"/>
    <property type="match status" value="1"/>
</dbReference>
<keyword evidence="3" id="KW-0949">S-adenosyl-L-methionine</keyword>
<feature type="domain" description="O-methyltransferase C-terminal" evidence="4">
    <location>
        <begin position="137"/>
        <end position="284"/>
    </location>
</feature>
<evidence type="ECO:0000313" key="6">
    <source>
        <dbReference type="EMBL" id="RXK14474.1"/>
    </source>
</evidence>
<comment type="caution">
    <text evidence="6">The sequence shown here is derived from an EMBL/GenBank/DDBJ whole genome shotgun (WGS) entry which is preliminary data.</text>
</comment>
<keyword evidence="7" id="KW-1185">Reference proteome</keyword>
<proteinExistence type="predicted"/>
<dbReference type="RefSeq" id="WP_129060614.1">
    <property type="nucleotide sequence ID" value="NZ_NXIE01000001.1"/>
</dbReference>
<dbReference type="PROSITE" id="PS51683">
    <property type="entry name" value="SAM_OMT_II"/>
    <property type="match status" value="1"/>
</dbReference>
<dbReference type="InterPro" id="IPR012967">
    <property type="entry name" value="COMT_dimerisation"/>
</dbReference>
<dbReference type="InterPro" id="IPR001077">
    <property type="entry name" value="COMT_C"/>
</dbReference>
<organism evidence="6 7">
    <name type="scientific">Halarcobacter mediterraneus</name>
    <dbReference type="NCBI Taxonomy" id="2023153"/>
    <lineage>
        <taxon>Bacteria</taxon>
        <taxon>Pseudomonadati</taxon>
        <taxon>Campylobacterota</taxon>
        <taxon>Epsilonproteobacteria</taxon>
        <taxon>Campylobacterales</taxon>
        <taxon>Arcobacteraceae</taxon>
        <taxon>Halarcobacter</taxon>
    </lineage>
</organism>
<dbReference type="Pfam" id="PF00891">
    <property type="entry name" value="Methyltransf_2"/>
    <property type="match status" value="1"/>
</dbReference>
<keyword evidence="1 6" id="KW-0489">Methyltransferase</keyword>
<evidence type="ECO:0000313" key="7">
    <source>
        <dbReference type="Proteomes" id="UP000289718"/>
    </source>
</evidence>
<keyword evidence="2 6" id="KW-0808">Transferase</keyword>
<dbReference type="InterPro" id="IPR029063">
    <property type="entry name" value="SAM-dependent_MTases_sf"/>
</dbReference>
<dbReference type="GO" id="GO:0032259">
    <property type="term" value="P:methylation"/>
    <property type="evidence" value="ECO:0007669"/>
    <property type="project" value="UniProtKB-KW"/>
</dbReference>
<dbReference type="Gene3D" id="3.40.50.150">
    <property type="entry name" value="Vaccinia Virus protein VP39"/>
    <property type="match status" value="1"/>
</dbReference>
<dbReference type="GO" id="GO:0046983">
    <property type="term" value="F:protein dimerization activity"/>
    <property type="evidence" value="ECO:0007669"/>
    <property type="project" value="InterPro"/>
</dbReference>
<dbReference type="SUPFAM" id="SSF53335">
    <property type="entry name" value="S-adenosyl-L-methionine-dependent methyltransferases"/>
    <property type="match status" value="1"/>
</dbReference>
<accession>A0A4Q1AWE5</accession>
<dbReference type="AlphaFoldDB" id="A0A4Q1AWE5"/>
<gene>
    <name evidence="6" type="ORF">CP965_03225</name>
</gene>
<dbReference type="InterPro" id="IPR016461">
    <property type="entry name" value="COMT-like"/>
</dbReference>
<evidence type="ECO:0000256" key="3">
    <source>
        <dbReference type="ARBA" id="ARBA00022691"/>
    </source>
</evidence>
<dbReference type="PANTHER" id="PTHR11746">
    <property type="entry name" value="O-METHYLTRANSFERASE"/>
    <property type="match status" value="1"/>
</dbReference>
<evidence type="ECO:0000256" key="2">
    <source>
        <dbReference type="ARBA" id="ARBA00022679"/>
    </source>
</evidence>
<evidence type="ECO:0000259" key="4">
    <source>
        <dbReference type="Pfam" id="PF00891"/>
    </source>
</evidence>
<dbReference type="Proteomes" id="UP000289718">
    <property type="component" value="Unassembled WGS sequence"/>
</dbReference>
<name>A0A4Q1AWE5_9BACT</name>
<evidence type="ECO:0000256" key="1">
    <source>
        <dbReference type="ARBA" id="ARBA00022603"/>
    </source>
</evidence>
<dbReference type="EMBL" id="NXIE01000001">
    <property type="protein sequence ID" value="RXK14474.1"/>
    <property type="molecule type" value="Genomic_DNA"/>
</dbReference>
<dbReference type="GO" id="GO:0008171">
    <property type="term" value="F:O-methyltransferase activity"/>
    <property type="evidence" value="ECO:0007669"/>
    <property type="project" value="InterPro"/>
</dbReference>
<dbReference type="InterPro" id="IPR036388">
    <property type="entry name" value="WH-like_DNA-bd_sf"/>
</dbReference>
<dbReference type="Pfam" id="PF08100">
    <property type="entry name" value="Dimerisation"/>
    <property type="match status" value="1"/>
</dbReference>
<dbReference type="CDD" id="cd02440">
    <property type="entry name" value="AdoMet_MTases"/>
    <property type="match status" value="1"/>
</dbReference>
<evidence type="ECO:0000259" key="5">
    <source>
        <dbReference type="Pfam" id="PF08100"/>
    </source>
</evidence>
<reference evidence="6 7" key="1">
    <citation type="submission" date="2017-09" db="EMBL/GenBank/DDBJ databases">
        <title>Genomics of the genus Arcobacter.</title>
        <authorList>
            <person name="Perez-Cataluna A."/>
            <person name="Figueras M.J."/>
            <person name="Salas-Masso N."/>
        </authorList>
    </citation>
    <scope>NUCLEOTIDE SEQUENCE [LARGE SCALE GENOMIC DNA]</scope>
    <source>
        <strain evidence="6 7">F156-34</strain>
    </source>
</reference>
<dbReference type="OrthoDB" id="9767938at2"/>
<sequence>MNIGINKYLTMLLEQNKVEVLAIALKLKLFMYLEEENIDLEKLLSYLNTNKENTQILLEALAMMDLIKKEKSFYINSSLAKKYFVYNTSSYCGDVFLHRKELSTHSRKVMSKLISEGSAKQALAKNSKLWANASKKSLKQEQKNLISKTVLEIVQEIQDFPKMKKMLDLGCSSGVLGLEIINKYPNLSGVLFDFPDLAEVVKEHISEYNLDNRVKFVGGDIQNDEIGSNYDFIWCSNIFYFFENKDEVLEKIYKALNPNGILISAHVEIGEEKEQYEDSFFYFLGLKLQGRTTFKPMHLSQAFEKVGFRNINSYTTEQFPLTKTQIHIVRK</sequence>
<protein>
    <submittedName>
        <fullName evidence="6">Methyltransferase</fullName>
    </submittedName>
</protein>
<feature type="domain" description="O-methyltransferase dimerisation" evidence="5">
    <location>
        <begin position="19"/>
        <end position="84"/>
    </location>
</feature>